<dbReference type="InterPro" id="IPR050879">
    <property type="entry name" value="Acyltransferase_3"/>
</dbReference>
<evidence type="ECO:0000259" key="4">
    <source>
        <dbReference type="Pfam" id="PF19040"/>
    </source>
</evidence>
<feature type="transmembrane region" description="Helical" evidence="2">
    <location>
        <begin position="187"/>
        <end position="209"/>
    </location>
</feature>
<dbReference type="PANTHER" id="PTHR23028">
    <property type="entry name" value="ACETYLTRANSFERASE"/>
    <property type="match status" value="1"/>
</dbReference>
<feature type="transmembrane region" description="Helical" evidence="2">
    <location>
        <begin position="341"/>
        <end position="361"/>
    </location>
</feature>
<protein>
    <submittedName>
        <fullName evidence="5">Peptidoglycan/LPS O-acetylase OafA/YrhL</fullName>
    </submittedName>
</protein>
<dbReference type="GO" id="GO:0016020">
    <property type="term" value="C:membrane"/>
    <property type="evidence" value="ECO:0007669"/>
    <property type="project" value="TreeGrafter"/>
</dbReference>
<feature type="region of interest" description="Disordered" evidence="1">
    <location>
        <begin position="1"/>
        <end position="21"/>
    </location>
</feature>
<feature type="domain" description="Acyltransferase 3" evidence="3">
    <location>
        <begin position="27"/>
        <end position="355"/>
    </location>
</feature>
<feature type="transmembrane region" description="Helical" evidence="2">
    <location>
        <begin position="281"/>
        <end position="300"/>
    </location>
</feature>
<organism evidence="5 6">
    <name type="scientific">Nocardioides marinisabuli</name>
    <dbReference type="NCBI Taxonomy" id="419476"/>
    <lineage>
        <taxon>Bacteria</taxon>
        <taxon>Bacillati</taxon>
        <taxon>Actinomycetota</taxon>
        <taxon>Actinomycetes</taxon>
        <taxon>Propionibacteriales</taxon>
        <taxon>Nocardioidaceae</taxon>
        <taxon>Nocardioides</taxon>
    </lineage>
</organism>
<dbReference type="GO" id="GO:0016747">
    <property type="term" value="F:acyltransferase activity, transferring groups other than amino-acyl groups"/>
    <property type="evidence" value="ECO:0007669"/>
    <property type="project" value="InterPro"/>
</dbReference>
<feature type="transmembrane region" description="Helical" evidence="2">
    <location>
        <begin position="312"/>
        <end position="335"/>
    </location>
</feature>
<accession>A0A7Y9F1T5</accession>
<name>A0A7Y9F1T5_9ACTN</name>
<dbReference type="Pfam" id="PF19040">
    <property type="entry name" value="SGNH"/>
    <property type="match status" value="1"/>
</dbReference>
<dbReference type="PANTHER" id="PTHR23028:SF53">
    <property type="entry name" value="ACYL_TRANSF_3 DOMAIN-CONTAINING PROTEIN"/>
    <property type="match status" value="1"/>
</dbReference>
<feature type="transmembrane region" description="Helical" evidence="2">
    <location>
        <begin position="373"/>
        <end position="398"/>
    </location>
</feature>
<keyword evidence="6" id="KW-1185">Reference proteome</keyword>
<keyword evidence="2" id="KW-1133">Transmembrane helix</keyword>
<sequence length="697" mass="74649">MTTTTRPAPTSAPAPRPTAAPLAYRPQLDGIRTVAVMLVLLFHAELPGFANGFLGLDLFFVLSGFLVTTVVLHGASASGELRLGAFFARRARRLLPAAVVTVLGTCALFVLLASKPERLELVSQARSALLYVANWQFILDGADYFARDVQESPFLHFWSLSVEEQFYVLLPLVLLVWWRWGRRNEVVLLGVLVGLVVASAVNQLVWAQVNPSWAYYATDARLYQLMTGAALAVLLRLRAARGADEATTARGAALLATAGAIGVAVVASELLAMAATTRNLVATPLLAALVVGVYLAPGAWLSRLLSLPTLTYLGRISYGIYLWHWPMLLAVGRVVEVGPALTAAVGTVLSVGLASMSYHLLEHPVRRARSLDGWWWPTVAGGLAVSLAAALLVAPALLRSDRTPIATASAATTRVDESLTNRRLGRPVPPIDYAEVAEDKGPEGVYCTPDAPEDCLVVDGPGQHVVLVGDSHAQMLTPAFEALAEEKGLRLSVSIVTGCPWQDGLLNTRNPTAVQEACTTAREDFYTETLPRMDADAVVLVHLPRSDRTWEGKIRSREGEQLPLARMQLDGVRRTVDLVEAAGASAVMVRSIIGTGGFDLGGFDPLDCLARARVLGDCVVTVPLGRPLADGMYDTAAIDTESAGVVDLNPVICPDAPVCLPVVDGTVVWFNPTHVTATYLVEQREQIWTALTGTGLL</sequence>
<comment type="caution">
    <text evidence="5">The sequence shown here is derived from an EMBL/GenBank/DDBJ whole genome shotgun (WGS) entry which is preliminary data.</text>
</comment>
<feature type="transmembrane region" description="Helical" evidence="2">
    <location>
        <begin position="165"/>
        <end position="180"/>
    </location>
</feature>
<dbReference type="GO" id="GO:0009103">
    <property type="term" value="P:lipopolysaccharide biosynthetic process"/>
    <property type="evidence" value="ECO:0007669"/>
    <property type="project" value="TreeGrafter"/>
</dbReference>
<dbReference type="EMBL" id="JACCBE010000001">
    <property type="protein sequence ID" value="NYD58037.1"/>
    <property type="molecule type" value="Genomic_DNA"/>
</dbReference>
<dbReference type="AlphaFoldDB" id="A0A7Y9F1T5"/>
<feature type="transmembrane region" description="Helical" evidence="2">
    <location>
        <begin position="49"/>
        <end position="73"/>
    </location>
</feature>
<feature type="transmembrane region" description="Helical" evidence="2">
    <location>
        <begin position="94"/>
        <end position="113"/>
    </location>
</feature>
<dbReference type="InterPro" id="IPR043968">
    <property type="entry name" value="SGNH"/>
</dbReference>
<keyword evidence="2" id="KW-0812">Transmembrane</keyword>
<dbReference type="RefSeq" id="WP_179615709.1">
    <property type="nucleotide sequence ID" value="NZ_JACCBE010000001.1"/>
</dbReference>
<dbReference type="Proteomes" id="UP000516957">
    <property type="component" value="Unassembled WGS sequence"/>
</dbReference>
<gene>
    <name evidence="5" type="ORF">BKA08_002275</name>
</gene>
<feature type="domain" description="SGNH" evidence="4">
    <location>
        <begin position="452"/>
        <end position="677"/>
    </location>
</feature>
<feature type="transmembrane region" description="Helical" evidence="2">
    <location>
        <begin position="221"/>
        <end position="239"/>
    </location>
</feature>
<keyword evidence="2" id="KW-0472">Membrane</keyword>
<proteinExistence type="predicted"/>
<evidence type="ECO:0000256" key="1">
    <source>
        <dbReference type="SAM" id="MobiDB-lite"/>
    </source>
</evidence>
<evidence type="ECO:0000256" key="2">
    <source>
        <dbReference type="SAM" id="Phobius"/>
    </source>
</evidence>
<evidence type="ECO:0000313" key="6">
    <source>
        <dbReference type="Proteomes" id="UP000516957"/>
    </source>
</evidence>
<reference evidence="5 6" key="1">
    <citation type="submission" date="2020-07" db="EMBL/GenBank/DDBJ databases">
        <title>Sequencing the genomes of 1000 actinobacteria strains.</title>
        <authorList>
            <person name="Klenk H.-P."/>
        </authorList>
    </citation>
    <scope>NUCLEOTIDE SEQUENCE [LARGE SCALE GENOMIC DNA]</scope>
    <source>
        <strain evidence="5 6">DSM 18965</strain>
    </source>
</reference>
<dbReference type="Pfam" id="PF01757">
    <property type="entry name" value="Acyl_transf_3"/>
    <property type="match status" value="1"/>
</dbReference>
<evidence type="ECO:0000313" key="5">
    <source>
        <dbReference type="EMBL" id="NYD58037.1"/>
    </source>
</evidence>
<evidence type="ECO:0000259" key="3">
    <source>
        <dbReference type="Pfam" id="PF01757"/>
    </source>
</evidence>
<dbReference type="InterPro" id="IPR002656">
    <property type="entry name" value="Acyl_transf_3_dom"/>
</dbReference>
<feature type="transmembrane region" description="Helical" evidence="2">
    <location>
        <begin position="251"/>
        <end position="275"/>
    </location>
</feature>